<keyword evidence="12" id="KW-1185">Reference proteome</keyword>
<reference evidence="12" key="1">
    <citation type="submission" date="2017-09" db="EMBL/GenBank/DDBJ databases">
        <title>FDA dAtabase for Regulatory Grade micrObial Sequences (FDA-ARGOS): Supporting development and validation of Infectious Disease Dx tests.</title>
        <authorList>
            <person name="Minogue T."/>
            <person name="Wolcott M."/>
            <person name="Wasieloski L."/>
            <person name="Aguilar W."/>
            <person name="Moore D."/>
            <person name="Tallon L."/>
            <person name="Sadzewicz L."/>
            <person name="Ott S."/>
            <person name="Zhao X."/>
            <person name="Nagaraj S."/>
            <person name="Vavikolanu K."/>
            <person name="Aluvathingal J."/>
            <person name="Nadendla S."/>
            <person name="Sichtig H."/>
        </authorList>
    </citation>
    <scope>NUCLEOTIDE SEQUENCE [LARGE SCALE GENOMIC DNA]</scope>
    <source>
        <strain evidence="12">FDAARGOS_394</strain>
    </source>
</reference>
<dbReference type="Proteomes" id="UP000220246">
    <property type="component" value="Unassembled WGS sequence"/>
</dbReference>
<evidence type="ECO:0000256" key="2">
    <source>
        <dbReference type="ARBA" id="ARBA00022670"/>
    </source>
</evidence>
<name>A0A2A7UTH9_COMTR</name>
<evidence type="ECO:0000256" key="6">
    <source>
        <dbReference type="ARBA" id="ARBA00022997"/>
    </source>
</evidence>
<dbReference type="GO" id="GO:0160237">
    <property type="term" value="F:D-Ala-D-Ala dipeptidase activity"/>
    <property type="evidence" value="ECO:0007669"/>
    <property type="project" value="UniProtKB-EC"/>
</dbReference>
<dbReference type="InterPro" id="IPR000755">
    <property type="entry name" value="A_A_dipeptidase"/>
</dbReference>
<comment type="caution">
    <text evidence="11">The sequence shown here is derived from an EMBL/GenBank/DDBJ whole genome shotgun (WGS) entry which is preliminary data.</text>
</comment>
<dbReference type="Gene3D" id="3.30.1380.10">
    <property type="match status" value="1"/>
</dbReference>
<evidence type="ECO:0000256" key="3">
    <source>
        <dbReference type="ARBA" id="ARBA00022723"/>
    </source>
</evidence>
<keyword evidence="4" id="KW-0378">Hydrolase</keyword>
<accession>A0A2A7UTH9</accession>
<sequence>MQPRLRRWRAWSLVWIWLGAAQLAWAGNAAPPPGAGAAKPAARAAAAPAPSSAQPVAAPIPIQGPAEIAARLAAADCKGLRLEATSLTALQQILHPLGLAIRILGCPLAPAPLNQRVLAVTAVVLDGDKAMDTVRGALGDGELVDMGSGYRPSPWPSRQRPADLETLDDSEVSPDVQFNRRWLRSVMASQGYASVTGPWWAFIPVQQRRR</sequence>
<dbReference type="GO" id="GO:0006508">
    <property type="term" value="P:proteolysis"/>
    <property type="evidence" value="ECO:0007669"/>
    <property type="project" value="UniProtKB-KW"/>
</dbReference>
<dbReference type="GO" id="GO:0071555">
    <property type="term" value="P:cell wall organization"/>
    <property type="evidence" value="ECO:0007669"/>
    <property type="project" value="UniProtKB-KW"/>
</dbReference>
<dbReference type="SUPFAM" id="SSF55166">
    <property type="entry name" value="Hedgehog/DD-peptidase"/>
    <property type="match status" value="1"/>
</dbReference>
<organism evidence="11 12">
    <name type="scientific">Comamonas terrigena</name>
    <dbReference type="NCBI Taxonomy" id="32013"/>
    <lineage>
        <taxon>Bacteria</taxon>
        <taxon>Pseudomonadati</taxon>
        <taxon>Pseudomonadota</taxon>
        <taxon>Betaproteobacteria</taxon>
        <taxon>Burkholderiales</taxon>
        <taxon>Comamonadaceae</taxon>
        <taxon>Comamonas</taxon>
    </lineage>
</organism>
<evidence type="ECO:0008006" key="13">
    <source>
        <dbReference type="Google" id="ProtNLM"/>
    </source>
</evidence>
<evidence type="ECO:0000256" key="1">
    <source>
        <dbReference type="ARBA" id="ARBA00001362"/>
    </source>
</evidence>
<keyword evidence="6" id="KW-0224">Dipeptidase</keyword>
<protein>
    <recommendedName>
        <fullName evidence="13">D-alanyl-D-alanine dipeptidase</fullName>
    </recommendedName>
</protein>
<dbReference type="GeneID" id="80800456"/>
<feature type="region of interest" description="Disordered" evidence="9">
    <location>
        <begin position="148"/>
        <end position="170"/>
    </location>
</feature>
<dbReference type="GO" id="GO:0008237">
    <property type="term" value="F:metallopeptidase activity"/>
    <property type="evidence" value="ECO:0007669"/>
    <property type="project" value="UniProtKB-KW"/>
</dbReference>
<dbReference type="OrthoDB" id="9801430at2"/>
<evidence type="ECO:0000256" key="7">
    <source>
        <dbReference type="ARBA" id="ARBA00023049"/>
    </source>
</evidence>
<keyword evidence="5" id="KW-0862">Zinc</keyword>
<dbReference type="EMBL" id="PDEA01000001">
    <property type="protein sequence ID" value="PEH88481.1"/>
    <property type="molecule type" value="Genomic_DNA"/>
</dbReference>
<dbReference type="InterPro" id="IPR009045">
    <property type="entry name" value="Zn_M74/Hedgehog-like"/>
</dbReference>
<evidence type="ECO:0000256" key="8">
    <source>
        <dbReference type="ARBA" id="ARBA00023316"/>
    </source>
</evidence>
<evidence type="ECO:0000313" key="11">
    <source>
        <dbReference type="EMBL" id="PEH88481.1"/>
    </source>
</evidence>
<keyword evidence="8" id="KW-0961">Cell wall biogenesis/degradation</keyword>
<gene>
    <name evidence="11" type="ORF">CRM82_07580</name>
</gene>
<keyword evidence="2" id="KW-0645">Protease</keyword>
<evidence type="ECO:0000256" key="9">
    <source>
        <dbReference type="SAM" id="MobiDB-lite"/>
    </source>
</evidence>
<evidence type="ECO:0000256" key="5">
    <source>
        <dbReference type="ARBA" id="ARBA00022833"/>
    </source>
</evidence>
<evidence type="ECO:0000256" key="4">
    <source>
        <dbReference type="ARBA" id="ARBA00022801"/>
    </source>
</evidence>
<comment type="catalytic activity">
    <reaction evidence="1">
        <text>D-alanyl-D-alanine + H2O = 2 D-alanine</text>
        <dbReference type="Rhea" id="RHEA:20661"/>
        <dbReference type="ChEBI" id="CHEBI:15377"/>
        <dbReference type="ChEBI" id="CHEBI:57416"/>
        <dbReference type="ChEBI" id="CHEBI:57822"/>
        <dbReference type="EC" id="3.4.13.22"/>
    </reaction>
</comment>
<proteinExistence type="predicted"/>
<feature type="chain" id="PRO_5012653686" description="D-alanyl-D-alanine dipeptidase" evidence="10">
    <location>
        <begin position="27"/>
        <end position="210"/>
    </location>
</feature>
<dbReference type="AlphaFoldDB" id="A0A2A7UTH9"/>
<keyword evidence="3" id="KW-0479">Metal-binding</keyword>
<evidence type="ECO:0000313" key="12">
    <source>
        <dbReference type="Proteomes" id="UP000220246"/>
    </source>
</evidence>
<keyword evidence="7" id="KW-0482">Metalloprotease</keyword>
<feature type="signal peptide" evidence="10">
    <location>
        <begin position="1"/>
        <end position="26"/>
    </location>
</feature>
<keyword evidence="10" id="KW-0732">Signal</keyword>
<dbReference type="GO" id="GO:0046872">
    <property type="term" value="F:metal ion binding"/>
    <property type="evidence" value="ECO:0007669"/>
    <property type="project" value="UniProtKB-KW"/>
</dbReference>
<evidence type="ECO:0000256" key="10">
    <source>
        <dbReference type="SAM" id="SignalP"/>
    </source>
</evidence>
<dbReference type="RefSeq" id="WP_066539647.1">
    <property type="nucleotide sequence ID" value="NZ_PDEA01000001.1"/>
</dbReference>
<dbReference type="Pfam" id="PF01427">
    <property type="entry name" value="Peptidase_M15"/>
    <property type="match status" value="1"/>
</dbReference>
<dbReference type="STRING" id="1219032.GCA_001515545_03086"/>